<protein>
    <recommendedName>
        <fullName evidence="4">Surfeit 2</fullName>
    </recommendedName>
</protein>
<dbReference type="PANTHER" id="PTHR34348">
    <property type="entry name" value="SURFEIT LOCUS PROTEIN 2"/>
    <property type="match status" value="1"/>
</dbReference>
<gene>
    <name evidence="2" type="ORF">Q8A67_002934</name>
</gene>
<evidence type="ECO:0000313" key="2">
    <source>
        <dbReference type="EMBL" id="KAK2910801.1"/>
    </source>
</evidence>
<sequence length="249" mass="28973">MEDLPEDLRSFLQKHPCFQLTDSKKIRCTLNAHEFPCSLAELQHFTAGNKYKKLSAQAEFDYSQYEPHIVNSTKQPNHLFCKLTLRHINRVPVHVLRHVNGKRYRKALERYEECVRQGVEYVPIQLRRKQRPKEHNEAAGSERRANRKEDSGIWAPKSSDSEEGDSDDSMSDLYPPSVFTVKKADDEQNVNDAEEDDFQTDDDDDEVSEMEVENQMQKRKKVQSASFTKKFKKNKKKKGFKHAGKVNGK</sequence>
<dbReference type="Pfam" id="PF05477">
    <property type="entry name" value="SURF2"/>
    <property type="match status" value="1"/>
</dbReference>
<organism evidence="2 3">
    <name type="scientific">Cirrhinus molitorella</name>
    <name type="common">mud carp</name>
    <dbReference type="NCBI Taxonomy" id="172907"/>
    <lineage>
        <taxon>Eukaryota</taxon>
        <taxon>Metazoa</taxon>
        <taxon>Chordata</taxon>
        <taxon>Craniata</taxon>
        <taxon>Vertebrata</taxon>
        <taxon>Euteleostomi</taxon>
        <taxon>Actinopterygii</taxon>
        <taxon>Neopterygii</taxon>
        <taxon>Teleostei</taxon>
        <taxon>Ostariophysi</taxon>
        <taxon>Cypriniformes</taxon>
        <taxon>Cyprinidae</taxon>
        <taxon>Labeoninae</taxon>
        <taxon>Labeonini</taxon>
        <taxon>Cirrhinus</taxon>
    </lineage>
</organism>
<comment type="caution">
    <text evidence="2">The sequence shown here is derived from an EMBL/GenBank/DDBJ whole genome shotgun (WGS) entry which is preliminary data.</text>
</comment>
<evidence type="ECO:0008006" key="4">
    <source>
        <dbReference type="Google" id="ProtNLM"/>
    </source>
</evidence>
<evidence type="ECO:0000256" key="1">
    <source>
        <dbReference type="SAM" id="MobiDB-lite"/>
    </source>
</evidence>
<dbReference type="InterPro" id="IPR008833">
    <property type="entry name" value="Surf2"/>
</dbReference>
<feature type="compositionally biased region" description="Basic residues" evidence="1">
    <location>
        <begin position="229"/>
        <end position="249"/>
    </location>
</feature>
<feature type="compositionally biased region" description="Acidic residues" evidence="1">
    <location>
        <begin position="187"/>
        <end position="212"/>
    </location>
</feature>
<evidence type="ECO:0000313" key="3">
    <source>
        <dbReference type="Proteomes" id="UP001187343"/>
    </source>
</evidence>
<dbReference type="EMBL" id="JAUYZG010000003">
    <property type="protein sequence ID" value="KAK2910801.1"/>
    <property type="molecule type" value="Genomic_DNA"/>
</dbReference>
<feature type="compositionally biased region" description="Basic and acidic residues" evidence="1">
    <location>
        <begin position="133"/>
        <end position="151"/>
    </location>
</feature>
<dbReference type="AlphaFoldDB" id="A0AA88TVT6"/>
<keyword evidence="3" id="KW-1185">Reference proteome</keyword>
<feature type="compositionally biased region" description="Acidic residues" evidence="1">
    <location>
        <begin position="161"/>
        <end position="170"/>
    </location>
</feature>
<accession>A0AA88TVT6</accession>
<feature type="region of interest" description="Disordered" evidence="1">
    <location>
        <begin position="127"/>
        <end position="249"/>
    </location>
</feature>
<dbReference type="PANTHER" id="PTHR34348:SF1">
    <property type="entry name" value="SURFEIT LOCUS PROTEIN 2"/>
    <property type="match status" value="1"/>
</dbReference>
<dbReference type="Proteomes" id="UP001187343">
    <property type="component" value="Unassembled WGS sequence"/>
</dbReference>
<proteinExistence type="predicted"/>
<reference evidence="2" key="1">
    <citation type="submission" date="2023-08" db="EMBL/GenBank/DDBJ databases">
        <title>Chromosome-level Genome Assembly of mud carp (Cirrhinus molitorella).</title>
        <authorList>
            <person name="Liu H."/>
        </authorList>
    </citation>
    <scope>NUCLEOTIDE SEQUENCE</scope>
    <source>
        <strain evidence="2">Prfri</strain>
        <tissue evidence="2">Muscle</tissue>
    </source>
</reference>
<name>A0AA88TVT6_9TELE</name>